<name>A0A1G9I018_9RHOB</name>
<reference evidence="2" key="1">
    <citation type="submission" date="2016-10" db="EMBL/GenBank/DDBJ databases">
        <authorList>
            <person name="Varghese N."/>
            <person name="Submissions S."/>
        </authorList>
    </citation>
    <scope>NUCLEOTIDE SEQUENCE [LARGE SCALE GENOMIC DNA]</scope>
    <source>
        <strain evidence="2">CGMCC 1.7655</strain>
    </source>
</reference>
<dbReference type="Proteomes" id="UP000199555">
    <property type="component" value="Unassembled WGS sequence"/>
</dbReference>
<organism evidence="1 2">
    <name type="scientific">Paracoccus chinensis</name>
    <dbReference type="NCBI Taxonomy" id="525640"/>
    <lineage>
        <taxon>Bacteria</taxon>
        <taxon>Pseudomonadati</taxon>
        <taxon>Pseudomonadota</taxon>
        <taxon>Alphaproteobacteria</taxon>
        <taxon>Rhodobacterales</taxon>
        <taxon>Paracoccaceae</taxon>
        <taxon>Paracoccus</taxon>
    </lineage>
</organism>
<protein>
    <submittedName>
        <fullName evidence="1">Uncharacterized protein</fullName>
    </submittedName>
</protein>
<dbReference type="RefSeq" id="WP_175558817.1">
    <property type="nucleotide sequence ID" value="NZ_FNGE01000007.1"/>
</dbReference>
<dbReference type="AlphaFoldDB" id="A0A1G9I018"/>
<dbReference type="EMBL" id="FNGE01000007">
    <property type="protein sequence ID" value="SDL18561.1"/>
    <property type="molecule type" value="Genomic_DNA"/>
</dbReference>
<accession>A0A1G9I018</accession>
<keyword evidence="2" id="KW-1185">Reference proteome</keyword>
<gene>
    <name evidence="1" type="ORF">SAMN04487971_10791</name>
</gene>
<evidence type="ECO:0000313" key="2">
    <source>
        <dbReference type="Proteomes" id="UP000199555"/>
    </source>
</evidence>
<sequence length="58" mass="5727">MATRNPSNRNLWIIAALVVLSAAILAWFLGSGSLPGASVADVGIAPPPGPVMAQAGGT</sequence>
<evidence type="ECO:0000313" key="1">
    <source>
        <dbReference type="EMBL" id="SDL18561.1"/>
    </source>
</evidence>
<dbReference type="STRING" id="525640.SAMN04487971_10791"/>
<proteinExistence type="predicted"/>